<protein>
    <submittedName>
        <fullName evidence="1">Uncharacterized protein</fullName>
    </submittedName>
</protein>
<dbReference type="AlphaFoldDB" id="A0AAV2NI10"/>
<reference evidence="1" key="1">
    <citation type="submission" date="2024-04" db="EMBL/GenBank/DDBJ databases">
        <authorList>
            <consortium name="Molecular Ecology Group"/>
        </authorList>
    </citation>
    <scope>NUCLEOTIDE SEQUENCE</scope>
</reference>
<evidence type="ECO:0000313" key="2">
    <source>
        <dbReference type="Proteomes" id="UP001497644"/>
    </source>
</evidence>
<proteinExistence type="predicted"/>
<sequence>MKRPRQRSIEATAIPRAFPLRDRAEEGTVWDVESTSGHNYWVEWSAKRCIYVQEACTDASCEIGVSPEHRRFNSHLLLLHLI</sequence>
<organism evidence="1 2">
    <name type="scientific">Lasius platythorax</name>
    <dbReference type="NCBI Taxonomy" id="488582"/>
    <lineage>
        <taxon>Eukaryota</taxon>
        <taxon>Metazoa</taxon>
        <taxon>Ecdysozoa</taxon>
        <taxon>Arthropoda</taxon>
        <taxon>Hexapoda</taxon>
        <taxon>Insecta</taxon>
        <taxon>Pterygota</taxon>
        <taxon>Neoptera</taxon>
        <taxon>Endopterygota</taxon>
        <taxon>Hymenoptera</taxon>
        <taxon>Apocrita</taxon>
        <taxon>Aculeata</taxon>
        <taxon>Formicoidea</taxon>
        <taxon>Formicidae</taxon>
        <taxon>Formicinae</taxon>
        <taxon>Lasius</taxon>
        <taxon>Lasius</taxon>
    </lineage>
</organism>
<dbReference type="EMBL" id="OZ034838">
    <property type="protein sequence ID" value="CAL1679307.1"/>
    <property type="molecule type" value="Genomic_DNA"/>
</dbReference>
<accession>A0AAV2NI10</accession>
<evidence type="ECO:0000313" key="1">
    <source>
        <dbReference type="EMBL" id="CAL1679307.1"/>
    </source>
</evidence>
<gene>
    <name evidence="1" type="ORF">LPLAT_LOCUS5008</name>
</gene>
<keyword evidence="2" id="KW-1185">Reference proteome</keyword>
<dbReference type="Proteomes" id="UP001497644">
    <property type="component" value="Chromosome 15"/>
</dbReference>
<name>A0AAV2NI10_9HYME</name>